<evidence type="ECO:0000313" key="2">
    <source>
        <dbReference type="Proteomes" id="UP000319897"/>
    </source>
</evidence>
<dbReference type="Proteomes" id="UP000319897">
    <property type="component" value="Unassembled WGS sequence"/>
</dbReference>
<reference evidence="1 2" key="1">
    <citation type="submission" date="2019-06" db="EMBL/GenBank/DDBJ databases">
        <authorList>
            <person name="Lee I."/>
            <person name="Jang G.I."/>
            <person name="Hwang C.Y."/>
        </authorList>
    </citation>
    <scope>NUCLEOTIDE SEQUENCE [LARGE SCALE GENOMIC DNA]</scope>
    <source>
        <strain evidence="1 2">PAMC 28131</strain>
    </source>
</reference>
<dbReference type="SUPFAM" id="SSF55144">
    <property type="entry name" value="LigT-like"/>
    <property type="match status" value="1"/>
</dbReference>
<sequence>MFADSRPSRNLARASSARPSHKANLYFAAVPPPDVIKPMSDAWARLGTGASFRHDKLHLTLLGVHKGDEPPVELLDKLCGMKLAPRVGAFELQFDQMMAFHDAIVLARSRRDRLPGYLAYDLHRAALRQAVVTTPLSRLNPHVTLAYGGGLADPRALHRPIRWTVDEVFLALKRPDGSPLRRLARWRLPMKGAIRLEEAERYVSRPVQLALPGLFSD</sequence>
<dbReference type="OrthoDB" id="7770344at2"/>
<dbReference type="Gene3D" id="3.90.1140.10">
    <property type="entry name" value="Cyclic phosphodiesterase"/>
    <property type="match status" value="1"/>
</dbReference>
<dbReference type="AlphaFoldDB" id="A0A501XL18"/>
<dbReference type="Pfam" id="PF13563">
    <property type="entry name" value="2_5_RNA_ligase2"/>
    <property type="match status" value="1"/>
</dbReference>
<comment type="caution">
    <text evidence="1">The sequence shown here is derived from an EMBL/GenBank/DDBJ whole genome shotgun (WGS) entry which is preliminary data.</text>
</comment>
<proteinExistence type="predicted"/>
<gene>
    <name evidence="1" type="ORF">FJQ54_09635</name>
</gene>
<dbReference type="GO" id="GO:0016874">
    <property type="term" value="F:ligase activity"/>
    <property type="evidence" value="ECO:0007669"/>
    <property type="project" value="UniProtKB-KW"/>
</dbReference>
<keyword evidence="2" id="KW-1185">Reference proteome</keyword>
<keyword evidence="1" id="KW-0436">Ligase</keyword>
<name>A0A501XL18_9SPHN</name>
<protein>
    <submittedName>
        <fullName evidence="1">2'-5' RNA ligase family protein</fullName>
    </submittedName>
</protein>
<organism evidence="1 2">
    <name type="scientific">Sandaracinobacter neustonicus</name>
    <dbReference type="NCBI Taxonomy" id="1715348"/>
    <lineage>
        <taxon>Bacteria</taxon>
        <taxon>Pseudomonadati</taxon>
        <taxon>Pseudomonadota</taxon>
        <taxon>Alphaproteobacteria</taxon>
        <taxon>Sphingomonadales</taxon>
        <taxon>Sphingosinicellaceae</taxon>
        <taxon>Sandaracinobacter</taxon>
    </lineage>
</organism>
<accession>A0A501XL18</accession>
<dbReference type="RefSeq" id="WP_140928203.1">
    <property type="nucleotide sequence ID" value="NZ_VFSU01000024.1"/>
</dbReference>
<dbReference type="InterPro" id="IPR009097">
    <property type="entry name" value="Cyclic_Pdiesterase"/>
</dbReference>
<dbReference type="EMBL" id="VFSU01000024">
    <property type="protein sequence ID" value="TPE61145.1"/>
    <property type="molecule type" value="Genomic_DNA"/>
</dbReference>
<evidence type="ECO:0000313" key="1">
    <source>
        <dbReference type="EMBL" id="TPE61145.1"/>
    </source>
</evidence>